<feature type="region of interest" description="Disordered" evidence="4">
    <location>
        <begin position="101"/>
        <end position="121"/>
    </location>
</feature>
<reference evidence="5 6" key="2">
    <citation type="submission" date="2018-11" db="EMBL/GenBank/DDBJ databases">
        <authorList>
            <consortium name="Pathogen Informatics"/>
        </authorList>
    </citation>
    <scope>NUCLEOTIDE SEQUENCE [LARGE SCALE GENOMIC DNA]</scope>
</reference>
<comment type="similarity">
    <text evidence="1">Belongs to the bacterial ribosomal protein bL32 family.</text>
</comment>
<dbReference type="InterPro" id="IPR002677">
    <property type="entry name" value="Ribosomal_bL32"/>
</dbReference>
<evidence type="ECO:0000313" key="6">
    <source>
        <dbReference type="Proteomes" id="UP000270296"/>
    </source>
</evidence>
<dbReference type="GO" id="GO:0003735">
    <property type="term" value="F:structural constituent of ribosome"/>
    <property type="evidence" value="ECO:0007669"/>
    <property type="project" value="InterPro"/>
</dbReference>
<evidence type="ECO:0000256" key="1">
    <source>
        <dbReference type="ARBA" id="ARBA00008560"/>
    </source>
</evidence>
<name>A0A183IDJ9_9BILA</name>
<evidence type="ECO:0000313" key="7">
    <source>
        <dbReference type="WBParaSite" id="SBAD_0000178101-mRNA-1"/>
    </source>
</evidence>
<evidence type="ECO:0000256" key="4">
    <source>
        <dbReference type="SAM" id="MobiDB-lite"/>
    </source>
</evidence>
<evidence type="ECO:0000256" key="2">
    <source>
        <dbReference type="ARBA" id="ARBA00022980"/>
    </source>
</evidence>
<proteinExistence type="inferred from homology"/>
<dbReference type="OrthoDB" id="2014905at2759"/>
<dbReference type="Proteomes" id="UP000270296">
    <property type="component" value="Unassembled WGS sequence"/>
</dbReference>
<keyword evidence="2" id="KW-0689">Ribosomal protein</keyword>
<dbReference type="GO" id="GO:0006412">
    <property type="term" value="P:translation"/>
    <property type="evidence" value="ECO:0007669"/>
    <property type="project" value="InterPro"/>
</dbReference>
<accession>A0A183IDJ9</accession>
<reference evidence="7" key="1">
    <citation type="submission" date="2016-06" db="UniProtKB">
        <authorList>
            <consortium name="WormBaseParasite"/>
        </authorList>
    </citation>
    <scope>IDENTIFICATION</scope>
</reference>
<evidence type="ECO:0000313" key="5">
    <source>
        <dbReference type="EMBL" id="VDO95194.1"/>
    </source>
</evidence>
<dbReference type="AlphaFoldDB" id="A0A183IDJ9"/>
<dbReference type="WBParaSite" id="SBAD_0000178101-mRNA-1">
    <property type="protein sequence ID" value="SBAD_0000178101-mRNA-1"/>
    <property type="gene ID" value="SBAD_0000178101"/>
</dbReference>
<sequence>MFSYNKLIHGKKNLIACQNCGRMHELHTICGYCYQKVRQETEAIKQKLMTDSERHVTDREKVVLYSDEVLSEKEAAEKHIVELKRPRPSWLSEELKKRWSRPIKGAEENGSKQQETAESKD</sequence>
<dbReference type="EMBL" id="UZAM01006916">
    <property type="protein sequence ID" value="VDO95194.1"/>
    <property type="molecule type" value="Genomic_DNA"/>
</dbReference>
<organism evidence="7">
    <name type="scientific">Soboliphyme baturini</name>
    <dbReference type="NCBI Taxonomy" id="241478"/>
    <lineage>
        <taxon>Eukaryota</taxon>
        <taxon>Metazoa</taxon>
        <taxon>Ecdysozoa</taxon>
        <taxon>Nematoda</taxon>
        <taxon>Enoplea</taxon>
        <taxon>Dorylaimia</taxon>
        <taxon>Dioctophymatida</taxon>
        <taxon>Dioctophymatoidea</taxon>
        <taxon>Soboliphymatidae</taxon>
        <taxon>Soboliphyme</taxon>
    </lineage>
</organism>
<dbReference type="GO" id="GO:0015934">
    <property type="term" value="C:large ribosomal subunit"/>
    <property type="evidence" value="ECO:0007669"/>
    <property type="project" value="InterPro"/>
</dbReference>
<dbReference type="Pfam" id="PF01783">
    <property type="entry name" value="Ribosomal_L32p"/>
    <property type="match status" value="1"/>
</dbReference>
<evidence type="ECO:0000256" key="3">
    <source>
        <dbReference type="ARBA" id="ARBA00023274"/>
    </source>
</evidence>
<keyword evidence="3" id="KW-0687">Ribonucleoprotein</keyword>
<keyword evidence="6" id="KW-1185">Reference proteome</keyword>
<feature type="compositionally biased region" description="Basic and acidic residues" evidence="4">
    <location>
        <begin position="104"/>
        <end position="121"/>
    </location>
</feature>
<protein>
    <submittedName>
        <fullName evidence="7">39S ribosomal protein L32, mitochondrial</fullName>
    </submittedName>
</protein>
<gene>
    <name evidence="5" type="ORF">SBAD_LOCUS1693</name>
</gene>